<dbReference type="PANTHER" id="PTHR47481:SF22">
    <property type="entry name" value="RETROTRANSPOSON GAG DOMAIN-CONTAINING PROTEIN"/>
    <property type="match status" value="1"/>
</dbReference>
<dbReference type="EMBL" id="QGNW01000036">
    <property type="protein sequence ID" value="RVX09815.1"/>
    <property type="molecule type" value="Genomic_DNA"/>
</dbReference>
<evidence type="ECO:0000313" key="3">
    <source>
        <dbReference type="Proteomes" id="UP000288805"/>
    </source>
</evidence>
<protein>
    <submittedName>
        <fullName evidence="2">Retrovirus-related Pol polyprotein from transposon RE1</fullName>
    </submittedName>
</protein>
<accession>A0A438JLJ1</accession>
<evidence type="ECO:0000256" key="1">
    <source>
        <dbReference type="SAM" id="MobiDB-lite"/>
    </source>
</evidence>
<dbReference type="Pfam" id="PF14223">
    <property type="entry name" value="Retrotran_gag_2"/>
    <property type="match status" value="1"/>
</dbReference>
<feature type="compositionally biased region" description="Gly residues" evidence="1">
    <location>
        <begin position="239"/>
        <end position="249"/>
    </location>
</feature>
<proteinExistence type="predicted"/>
<dbReference type="AlphaFoldDB" id="A0A438JLJ1"/>
<dbReference type="PANTHER" id="PTHR47481">
    <property type="match status" value="1"/>
</dbReference>
<feature type="region of interest" description="Disordered" evidence="1">
    <location>
        <begin position="214"/>
        <end position="259"/>
    </location>
</feature>
<comment type="caution">
    <text evidence="2">The sequence shown here is derived from an EMBL/GenBank/DDBJ whole genome shotgun (WGS) entry which is preliminary data.</text>
</comment>
<evidence type="ECO:0000313" key="2">
    <source>
        <dbReference type="EMBL" id="RVX09815.1"/>
    </source>
</evidence>
<dbReference type="Proteomes" id="UP000288805">
    <property type="component" value="Unassembled WGS sequence"/>
</dbReference>
<gene>
    <name evidence="2" type="primary">RE1_2624</name>
    <name evidence="2" type="ORF">CK203_013059</name>
</gene>
<feature type="region of interest" description="Disordered" evidence="1">
    <location>
        <begin position="1"/>
        <end position="21"/>
    </location>
</feature>
<sequence>MASTSTQSSSSSSSIGSGQSSTMASIPSYQMLNHTLAMKLDYTNYILWRSQIDNVVFANGFEDFIDGTSICSEKDLSPGVINPAFVAWRRQDRTILNWIYSSLTPARIMQLKLELQTTKKGSMLMIDYIMKIKGAADNLAAIGEPISEQDQVMNLLGGFGSDYNPVVTAINIRDDKISLAAIHSMLLAFEHCLEQQSLIEQMFANYVSSSNNRGGGRKFNGGRGQGYAPNNNNYTYRGRGCGGRNGQGGRQNSSPSEKPQCQLCGKFGHTAQICYHRFDISFQGGQITISLSLNNGNQNNIPTVVASSSNSLADESWYLDSGASHHLT</sequence>
<organism evidence="2 3">
    <name type="scientific">Vitis vinifera</name>
    <name type="common">Grape</name>
    <dbReference type="NCBI Taxonomy" id="29760"/>
    <lineage>
        <taxon>Eukaryota</taxon>
        <taxon>Viridiplantae</taxon>
        <taxon>Streptophyta</taxon>
        <taxon>Embryophyta</taxon>
        <taxon>Tracheophyta</taxon>
        <taxon>Spermatophyta</taxon>
        <taxon>Magnoliopsida</taxon>
        <taxon>eudicotyledons</taxon>
        <taxon>Gunneridae</taxon>
        <taxon>Pentapetalae</taxon>
        <taxon>rosids</taxon>
        <taxon>Vitales</taxon>
        <taxon>Vitaceae</taxon>
        <taxon>Viteae</taxon>
        <taxon>Vitis</taxon>
    </lineage>
</organism>
<name>A0A438JLJ1_VITVI</name>
<feature type="compositionally biased region" description="Gly residues" evidence="1">
    <location>
        <begin position="214"/>
        <end position="225"/>
    </location>
</feature>
<reference evidence="2 3" key="1">
    <citation type="journal article" date="2018" name="PLoS Genet.">
        <title>Population sequencing reveals clonal diversity and ancestral inbreeding in the grapevine cultivar Chardonnay.</title>
        <authorList>
            <person name="Roach M.J."/>
            <person name="Johnson D.L."/>
            <person name="Bohlmann J."/>
            <person name="van Vuuren H.J."/>
            <person name="Jones S.J."/>
            <person name="Pretorius I.S."/>
            <person name="Schmidt S.A."/>
            <person name="Borneman A.R."/>
        </authorList>
    </citation>
    <scope>NUCLEOTIDE SEQUENCE [LARGE SCALE GENOMIC DNA]</scope>
    <source>
        <strain evidence="3">cv. Chardonnay</strain>
        <tissue evidence="2">Leaf</tissue>
    </source>
</reference>